<dbReference type="PROSITE" id="PS51257">
    <property type="entry name" value="PROKAR_LIPOPROTEIN"/>
    <property type="match status" value="1"/>
</dbReference>
<name>A0ABQ6P790_9SPHN</name>
<keyword evidence="2" id="KW-1185">Reference proteome</keyword>
<dbReference type="RefSeq" id="WP_317974819.1">
    <property type="nucleotide sequence ID" value="NZ_BTFW01000001.1"/>
</dbReference>
<proteinExistence type="predicted"/>
<reference evidence="1 2" key="1">
    <citation type="submission" date="2023-06" db="EMBL/GenBank/DDBJ databases">
        <title>Draft genome sequence of Novosphingobium sp. strain IK01.</title>
        <authorList>
            <person name="Hatamoto M."/>
            <person name="Ikarashi T."/>
            <person name="Yamaguchi T."/>
        </authorList>
    </citation>
    <scope>NUCLEOTIDE SEQUENCE [LARGE SCALE GENOMIC DNA]</scope>
    <source>
        <strain evidence="1 2">IK01</strain>
    </source>
</reference>
<sequence length="140" mass="15050">MTFMRAVRHGCAVGIGVLGCLGGSAWAQPGHPALEMLAHLASGQWLVHARDGGMADTRMCLADGRPLIQLRHTGLQCRQFVVQDEPNAVTVSYTCGTAGSGMTRMRMENDSLVQIETQGIAHGLPFSFTAEARRVGVCRR</sequence>
<dbReference type="Proteomes" id="UP001187221">
    <property type="component" value="Unassembled WGS sequence"/>
</dbReference>
<evidence type="ECO:0000313" key="1">
    <source>
        <dbReference type="EMBL" id="GMM61104.1"/>
    </source>
</evidence>
<gene>
    <name evidence="1" type="ORF">NUTIK01_18810</name>
</gene>
<comment type="caution">
    <text evidence="1">The sequence shown here is derived from an EMBL/GenBank/DDBJ whole genome shotgun (WGS) entry which is preliminary data.</text>
</comment>
<dbReference type="EMBL" id="BTFW01000001">
    <property type="protein sequence ID" value="GMM61104.1"/>
    <property type="molecule type" value="Genomic_DNA"/>
</dbReference>
<protein>
    <recommendedName>
        <fullName evidence="3">DUF3617 family protein</fullName>
    </recommendedName>
</protein>
<accession>A0ABQ6P790</accession>
<organism evidence="1 2">
    <name type="scientific">Novosphingobium pituita</name>
    <dbReference type="NCBI Taxonomy" id="3056842"/>
    <lineage>
        <taxon>Bacteria</taxon>
        <taxon>Pseudomonadati</taxon>
        <taxon>Pseudomonadota</taxon>
        <taxon>Alphaproteobacteria</taxon>
        <taxon>Sphingomonadales</taxon>
        <taxon>Sphingomonadaceae</taxon>
        <taxon>Novosphingobium</taxon>
    </lineage>
</organism>
<evidence type="ECO:0008006" key="3">
    <source>
        <dbReference type="Google" id="ProtNLM"/>
    </source>
</evidence>
<evidence type="ECO:0000313" key="2">
    <source>
        <dbReference type="Proteomes" id="UP001187221"/>
    </source>
</evidence>